<evidence type="ECO:0000313" key="3">
    <source>
        <dbReference type="Proteomes" id="UP001162483"/>
    </source>
</evidence>
<comment type="caution">
    <text evidence="2">The sequence shown here is derived from an EMBL/GenBank/DDBJ whole genome shotgun (WGS) entry which is preliminary data.</text>
</comment>
<dbReference type="SUPFAM" id="SSF46689">
    <property type="entry name" value="Homeodomain-like"/>
    <property type="match status" value="1"/>
</dbReference>
<gene>
    <name evidence="2" type="ORF">SPARVUS_LOCUS6858848</name>
</gene>
<name>A0ABN9DD98_9NEOB</name>
<accession>A0ABN9DD98</accession>
<proteinExistence type="predicted"/>
<dbReference type="EMBL" id="CATNWA010014208">
    <property type="protein sequence ID" value="CAI9569057.1"/>
    <property type="molecule type" value="Genomic_DNA"/>
</dbReference>
<sequence>LVLQGLRCEWGEGVLNLVLFLSLPHTGHWKFNIAPHGKELSEDLKKRIVALHKDGLGYKKIAKTLKLSCSMVAKTIQRFNKTRSTQFRPCHGRPKKLSAHAQCHIQRLSLGNRRMSAASIAAEVEGCSDHTPRTA</sequence>
<feature type="domain" description="Sleeping Beauty transposase HTH" evidence="1">
    <location>
        <begin position="37"/>
        <end position="86"/>
    </location>
</feature>
<evidence type="ECO:0000259" key="1">
    <source>
        <dbReference type="Pfam" id="PF25787"/>
    </source>
</evidence>
<evidence type="ECO:0000313" key="2">
    <source>
        <dbReference type="EMBL" id="CAI9569057.1"/>
    </source>
</evidence>
<dbReference type="Proteomes" id="UP001162483">
    <property type="component" value="Unassembled WGS sequence"/>
</dbReference>
<feature type="non-terminal residue" evidence="2">
    <location>
        <position position="135"/>
    </location>
</feature>
<dbReference type="InterPro" id="IPR036388">
    <property type="entry name" value="WH-like_DNA-bd_sf"/>
</dbReference>
<organism evidence="2 3">
    <name type="scientific">Staurois parvus</name>
    <dbReference type="NCBI Taxonomy" id="386267"/>
    <lineage>
        <taxon>Eukaryota</taxon>
        <taxon>Metazoa</taxon>
        <taxon>Chordata</taxon>
        <taxon>Craniata</taxon>
        <taxon>Vertebrata</taxon>
        <taxon>Euteleostomi</taxon>
        <taxon>Amphibia</taxon>
        <taxon>Batrachia</taxon>
        <taxon>Anura</taxon>
        <taxon>Neobatrachia</taxon>
        <taxon>Ranoidea</taxon>
        <taxon>Ranidae</taxon>
        <taxon>Staurois</taxon>
    </lineage>
</organism>
<dbReference type="Pfam" id="PF25787">
    <property type="entry name" value="HTH_SB"/>
    <property type="match status" value="1"/>
</dbReference>
<feature type="non-terminal residue" evidence="2">
    <location>
        <position position="1"/>
    </location>
</feature>
<dbReference type="InterPro" id="IPR009057">
    <property type="entry name" value="Homeodomain-like_sf"/>
</dbReference>
<keyword evidence="3" id="KW-1185">Reference proteome</keyword>
<protein>
    <recommendedName>
        <fullName evidence="1">Sleeping Beauty transposase HTH domain-containing protein</fullName>
    </recommendedName>
</protein>
<dbReference type="Gene3D" id="1.10.10.10">
    <property type="entry name" value="Winged helix-like DNA-binding domain superfamily/Winged helix DNA-binding domain"/>
    <property type="match status" value="1"/>
</dbReference>
<dbReference type="InterPro" id="IPR057667">
    <property type="entry name" value="HTH_SB"/>
</dbReference>
<reference evidence="2" key="1">
    <citation type="submission" date="2023-05" db="EMBL/GenBank/DDBJ databases">
        <authorList>
            <person name="Stuckert A."/>
        </authorList>
    </citation>
    <scope>NUCLEOTIDE SEQUENCE</scope>
</reference>